<dbReference type="Proteomes" id="UP000248349">
    <property type="component" value="Unassembled WGS sequence"/>
</dbReference>
<keyword evidence="4" id="KW-1185">Reference proteome</keyword>
<keyword evidence="1" id="KW-0472">Membrane</keyword>
<sequence>MPRWLVSGFSCCFSFFCPLLLLNPWVGSLPSSSVTVSCWENLLAPPRKSDAALERLHLVHRASSTVDECLSVWRLVSLKLPFFPLIVSYRHSVSIFFLYIVFSTPHHY</sequence>
<organism evidence="3 4">
    <name type="scientific">Aspergillus saccharolyticus JOP 1030-1</name>
    <dbReference type="NCBI Taxonomy" id="1450539"/>
    <lineage>
        <taxon>Eukaryota</taxon>
        <taxon>Fungi</taxon>
        <taxon>Dikarya</taxon>
        <taxon>Ascomycota</taxon>
        <taxon>Pezizomycotina</taxon>
        <taxon>Eurotiomycetes</taxon>
        <taxon>Eurotiomycetidae</taxon>
        <taxon>Eurotiales</taxon>
        <taxon>Aspergillaceae</taxon>
        <taxon>Aspergillus</taxon>
        <taxon>Aspergillus subgen. Circumdati</taxon>
    </lineage>
</organism>
<name>A0A318ZMB7_9EURO</name>
<evidence type="ECO:0000256" key="2">
    <source>
        <dbReference type="SAM" id="SignalP"/>
    </source>
</evidence>
<dbReference type="EMBL" id="KZ821223">
    <property type="protein sequence ID" value="PYH47825.1"/>
    <property type="molecule type" value="Genomic_DNA"/>
</dbReference>
<keyword evidence="2" id="KW-0732">Signal</keyword>
<feature type="signal peptide" evidence="2">
    <location>
        <begin position="1"/>
        <end position="28"/>
    </location>
</feature>
<dbReference type="OrthoDB" id="10609752at2759"/>
<reference evidence="3 4" key="1">
    <citation type="submission" date="2016-12" db="EMBL/GenBank/DDBJ databases">
        <title>The genomes of Aspergillus section Nigri reveals drivers in fungal speciation.</title>
        <authorList>
            <consortium name="DOE Joint Genome Institute"/>
            <person name="Vesth T.C."/>
            <person name="Nybo J."/>
            <person name="Theobald S."/>
            <person name="Brandl J."/>
            <person name="Frisvad J.C."/>
            <person name="Nielsen K.F."/>
            <person name="Lyhne E.K."/>
            <person name="Kogle M.E."/>
            <person name="Kuo A."/>
            <person name="Riley R."/>
            <person name="Clum A."/>
            <person name="Nolan M."/>
            <person name="Lipzen A."/>
            <person name="Salamov A."/>
            <person name="Henrissat B."/>
            <person name="Wiebenga A."/>
            <person name="De Vries R.P."/>
            <person name="Grigoriev I.V."/>
            <person name="Mortensen U.H."/>
            <person name="Andersen M.R."/>
            <person name="Baker S.E."/>
        </authorList>
    </citation>
    <scope>NUCLEOTIDE SEQUENCE [LARGE SCALE GENOMIC DNA]</scope>
    <source>
        <strain evidence="3 4">JOP 1030-1</strain>
    </source>
</reference>
<accession>A0A318ZMB7</accession>
<evidence type="ECO:0000313" key="3">
    <source>
        <dbReference type="EMBL" id="PYH47825.1"/>
    </source>
</evidence>
<protein>
    <recommendedName>
        <fullName evidence="5">Secreted protein</fullName>
    </recommendedName>
</protein>
<feature type="transmembrane region" description="Helical" evidence="1">
    <location>
        <begin position="82"/>
        <end position="102"/>
    </location>
</feature>
<proteinExistence type="predicted"/>
<dbReference type="GeneID" id="37075631"/>
<dbReference type="RefSeq" id="XP_025433807.1">
    <property type="nucleotide sequence ID" value="XM_025574403.1"/>
</dbReference>
<feature type="chain" id="PRO_5016333464" description="Secreted protein" evidence="2">
    <location>
        <begin position="29"/>
        <end position="108"/>
    </location>
</feature>
<evidence type="ECO:0000313" key="4">
    <source>
        <dbReference type="Proteomes" id="UP000248349"/>
    </source>
</evidence>
<evidence type="ECO:0008006" key="5">
    <source>
        <dbReference type="Google" id="ProtNLM"/>
    </source>
</evidence>
<keyword evidence="1" id="KW-1133">Transmembrane helix</keyword>
<evidence type="ECO:0000256" key="1">
    <source>
        <dbReference type="SAM" id="Phobius"/>
    </source>
</evidence>
<gene>
    <name evidence="3" type="ORF">BP01DRAFT_354363</name>
</gene>
<dbReference type="AlphaFoldDB" id="A0A318ZMB7"/>
<keyword evidence="1" id="KW-0812">Transmembrane</keyword>